<dbReference type="CDD" id="cd17574">
    <property type="entry name" value="REC_OmpR"/>
    <property type="match status" value="1"/>
</dbReference>
<feature type="compositionally biased region" description="Basic residues" evidence="4">
    <location>
        <begin position="282"/>
        <end position="294"/>
    </location>
</feature>
<evidence type="ECO:0000256" key="2">
    <source>
        <dbReference type="ARBA" id="ARBA00023012"/>
    </source>
</evidence>
<feature type="modified residue" description="4-aspartylphosphate" evidence="3">
    <location>
        <position position="53"/>
    </location>
</feature>
<dbReference type="PANTHER" id="PTHR44591">
    <property type="entry name" value="STRESS RESPONSE REGULATOR PROTEIN 1"/>
    <property type="match status" value="1"/>
</dbReference>
<evidence type="ECO:0000313" key="7">
    <source>
        <dbReference type="Proteomes" id="UP000182229"/>
    </source>
</evidence>
<keyword evidence="2" id="KW-0902">Two-component regulatory system</keyword>
<dbReference type="STRING" id="83449.BON30_06960"/>
<evidence type="ECO:0000259" key="5">
    <source>
        <dbReference type="PROSITE" id="PS50110"/>
    </source>
</evidence>
<organism evidence="6 7">
    <name type="scientific">Cystobacter ferrugineus</name>
    <dbReference type="NCBI Taxonomy" id="83449"/>
    <lineage>
        <taxon>Bacteria</taxon>
        <taxon>Pseudomonadati</taxon>
        <taxon>Myxococcota</taxon>
        <taxon>Myxococcia</taxon>
        <taxon>Myxococcales</taxon>
        <taxon>Cystobacterineae</taxon>
        <taxon>Archangiaceae</taxon>
        <taxon>Cystobacter</taxon>
    </lineage>
</organism>
<comment type="caution">
    <text evidence="6">The sequence shown here is derived from an EMBL/GenBank/DDBJ whole genome shotgun (WGS) entry which is preliminary data.</text>
</comment>
<feature type="domain" description="Response regulatory" evidence="5">
    <location>
        <begin position="4"/>
        <end position="120"/>
    </location>
</feature>
<accession>A0A1L9BEK4</accession>
<gene>
    <name evidence="6" type="ORF">BON30_06960</name>
</gene>
<evidence type="ECO:0000256" key="3">
    <source>
        <dbReference type="PROSITE-ProRule" id="PRU00169"/>
    </source>
</evidence>
<dbReference type="Proteomes" id="UP000182229">
    <property type="component" value="Unassembled WGS sequence"/>
</dbReference>
<feature type="modified residue" description="4-aspartylphosphate" evidence="3">
    <location>
        <position position="188"/>
    </location>
</feature>
<dbReference type="InterPro" id="IPR011006">
    <property type="entry name" value="CheY-like_superfamily"/>
</dbReference>
<dbReference type="SUPFAM" id="SSF52172">
    <property type="entry name" value="CheY-like"/>
    <property type="match status" value="2"/>
</dbReference>
<protein>
    <recommendedName>
        <fullName evidence="5">Response regulatory domain-containing protein</fullName>
    </recommendedName>
</protein>
<evidence type="ECO:0000256" key="4">
    <source>
        <dbReference type="SAM" id="MobiDB-lite"/>
    </source>
</evidence>
<dbReference type="GO" id="GO:0000160">
    <property type="term" value="P:phosphorelay signal transduction system"/>
    <property type="evidence" value="ECO:0007669"/>
    <property type="project" value="UniProtKB-KW"/>
</dbReference>
<dbReference type="AlphaFoldDB" id="A0A1L9BEK4"/>
<dbReference type="OrthoDB" id="5523662at2"/>
<dbReference type="InterPro" id="IPR050595">
    <property type="entry name" value="Bact_response_regulator"/>
</dbReference>
<reference evidence="7" key="1">
    <citation type="submission" date="2016-11" db="EMBL/GenBank/DDBJ databases">
        <authorList>
            <person name="Shukria A."/>
            <person name="Stevens D.C."/>
        </authorList>
    </citation>
    <scope>NUCLEOTIDE SEQUENCE [LARGE SCALE GENOMIC DNA]</scope>
    <source>
        <strain evidence="7">Cbfe23</strain>
    </source>
</reference>
<evidence type="ECO:0000256" key="1">
    <source>
        <dbReference type="ARBA" id="ARBA00022553"/>
    </source>
</evidence>
<name>A0A1L9BEK4_9BACT</name>
<dbReference type="InterPro" id="IPR001789">
    <property type="entry name" value="Sig_transdc_resp-reg_receiver"/>
</dbReference>
<dbReference type="Pfam" id="PF00072">
    <property type="entry name" value="Response_reg"/>
    <property type="match status" value="2"/>
</dbReference>
<keyword evidence="1 3" id="KW-0597">Phosphoprotein</keyword>
<dbReference type="CDD" id="cd00156">
    <property type="entry name" value="REC"/>
    <property type="match status" value="1"/>
</dbReference>
<feature type="compositionally biased region" description="Low complexity" evidence="4">
    <location>
        <begin position="298"/>
        <end position="323"/>
    </location>
</feature>
<evidence type="ECO:0000313" key="6">
    <source>
        <dbReference type="EMBL" id="OJH40681.1"/>
    </source>
</evidence>
<dbReference type="SMART" id="SM00448">
    <property type="entry name" value="REC"/>
    <property type="match status" value="2"/>
</dbReference>
<proteinExistence type="predicted"/>
<dbReference type="EMBL" id="MPIN01000002">
    <property type="protein sequence ID" value="OJH40681.1"/>
    <property type="molecule type" value="Genomic_DNA"/>
</dbReference>
<dbReference type="Gene3D" id="3.40.50.2300">
    <property type="match status" value="2"/>
</dbReference>
<dbReference type="RefSeq" id="WP_071897123.1">
    <property type="nucleotide sequence ID" value="NZ_MPIN01000002.1"/>
</dbReference>
<sequence>MKARVLIVDDSATVRADMRGVLSAAGFGTTLCDSLASARKALREQDFELLILDMLLPDGDGVELLEELRRDTRTANLPVLMLSTEAAVVQRLKGLSHGANDYVGKPYDPAYVVRKAHELTQVPEADGTPRLVSAGRRRRVMVVDGRIDFRHRAADALRKDGHDVIIAESGTDAMRLLEAQPVDCILLDLEMPGLDGPEWVRSVRSLDGTAHVAVVGLTSGFDAKLISEALAVKVDAFCSKTEDIEVLRAQVRTELRRRAESEGLTTPSGSFPAVSSAAHAPVHAHAHPSTHAHPHPVTPAAVSPSAHHLPATHAPTAAAHPPAGHTGSLFDAVVARCGLSPVIAPSTMTRACRKAGVDPQLLTPVSLARVLPTIRDMLSIFLDAQEVERRVHSIQLLTQGGPSGTAAVDVRKTRSP</sequence>
<feature type="compositionally biased region" description="Low complexity" evidence="4">
    <location>
        <begin position="272"/>
        <end position="281"/>
    </location>
</feature>
<dbReference type="PROSITE" id="PS50110">
    <property type="entry name" value="RESPONSE_REGULATORY"/>
    <property type="match status" value="2"/>
</dbReference>
<dbReference type="PANTHER" id="PTHR44591:SF14">
    <property type="entry name" value="PROTEIN PILG"/>
    <property type="match status" value="1"/>
</dbReference>
<keyword evidence="7" id="KW-1185">Reference proteome</keyword>
<reference evidence="6 7" key="2">
    <citation type="submission" date="2016-12" db="EMBL/GenBank/DDBJ databases">
        <title>Draft Genome Sequence of Cystobacter ferrugineus Strain Cbfe23.</title>
        <authorList>
            <person name="Akbar S."/>
            <person name="Dowd S.E."/>
            <person name="Stevens D.C."/>
        </authorList>
    </citation>
    <scope>NUCLEOTIDE SEQUENCE [LARGE SCALE GENOMIC DNA]</scope>
    <source>
        <strain evidence="6 7">Cbfe23</strain>
    </source>
</reference>
<feature type="domain" description="Response regulatory" evidence="5">
    <location>
        <begin position="139"/>
        <end position="255"/>
    </location>
</feature>
<feature type="region of interest" description="Disordered" evidence="4">
    <location>
        <begin position="257"/>
        <end position="323"/>
    </location>
</feature>